<protein>
    <submittedName>
        <fullName evidence="2">Beta-lactamase domain protein</fullName>
    </submittedName>
</protein>
<dbReference type="InterPro" id="IPR050855">
    <property type="entry name" value="NDM-1-like"/>
</dbReference>
<dbReference type="InterPro" id="IPR001279">
    <property type="entry name" value="Metallo-B-lactamas"/>
</dbReference>
<dbReference type="PANTHER" id="PTHR42951:SF18">
    <property type="entry name" value="METALLO-HYDROLASE MJ0296-RELATED"/>
    <property type="match status" value="1"/>
</dbReference>
<reference evidence="2 3" key="1">
    <citation type="journal article" date="2010" name="Proc. Natl. Acad. Sci. U.S.A.">
        <title>Enigmatic, ultrasmall, uncultivated Archaea.</title>
        <authorList>
            <person name="Baker B.J."/>
            <person name="Comolli L.R."/>
            <person name="Dick G.J."/>
            <person name="Hauser L.J."/>
            <person name="Hyatt D."/>
            <person name="Dill B.D."/>
            <person name="Land M.L."/>
            <person name="Verberkmoes N.C."/>
            <person name="Hettich R.L."/>
            <person name="Banfield J.F."/>
        </authorList>
    </citation>
    <scope>NUCLEOTIDE SEQUENCE [LARGE SCALE GENOMIC DNA]</scope>
</reference>
<name>D2EE80_PARA4</name>
<evidence type="ECO:0000313" key="3">
    <source>
        <dbReference type="Proteomes" id="UP000009375"/>
    </source>
</evidence>
<gene>
    <name evidence="2" type="ORF">BJBARM4_0012</name>
</gene>
<dbReference type="InterPro" id="IPR036866">
    <property type="entry name" value="RibonucZ/Hydroxyglut_hydro"/>
</dbReference>
<dbReference type="SMART" id="SM00849">
    <property type="entry name" value="Lactamase_B"/>
    <property type="match status" value="1"/>
</dbReference>
<dbReference type="PANTHER" id="PTHR42951">
    <property type="entry name" value="METALLO-BETA-LACTAMASE DOMAIN-CONTAINING"/>
    <property type="match status" value="1"/>
</dbReference>
<evidence type="ECO:0000313" key="2">
    <source>
        <dbReference type="EMBL" id="EEZ93335.1"/>
    </source>
</evidence>
<dbReference type="Pfam" id="PF00753">
    <property type="entry name" value="Lactamase_B"/>
    <property type="match status" value="1"/>
</dbReference>
<dbReference type="Proteomes" id="UP000009375">
    <property type="component" value="Unassembled WGS sequence"/>
</dbReference>
<evidence type="ECO:0000259" key="1">
    <source>
        <dbReference type="SMART" id="SM00849"/>
    </source>
</evidence>
<proteinExistence type="predicted"/>
<sequence length="232" mass="25827">MVKKDLGIKINDKLHEINLGHSKAFLIESKNGLILVDTGLPNSEKKIIAYINSIGKSVSDIKYILLTHSHVDHFGSAYALQKMSNAHIGIHENGIPYVDGTKGLLMPVSNSKSFKNKFVVRMLPLMAKFMKPKYIKPDMKLKEGVFPKEMGINAKIIETPGHTKDSISIYLIDSNTVLVGDLLQGTDKRLESPPFFEDYISLVNSINKIKELKPDLVCVSHGKDHNADSIFV</sequence>
<feature type="domain" description="Metallo-beta-lactamase" evidence="1">
    <location>
        <begin position="21"/>
        <end position="221"/>
    </location>
</feature>
<organism evidence="2 3">
    <name type="scientific">Candidatus Parvarchaeum acidiphilum ARMAN-4</name>
    <dbReference type="NCBI Taxonomy" id="662760"/>
    <lineage>
        <taxon>Archaea</taxon>
        <taxon>Candidatus Parvarchaeota</taxon>
        <taxon>Candidatus Parvarchaeum</taxon>
    </lineage>
</organism>
<dbReference type="CDD" id="cd07721">
    <property type="entry name" value="yflN-like_MBL-fold"/>
    <property type="match status" value="1"/>
</dbReference>
<accession>D2EE80</accession>
<dbReference type="SUPFAM" id="SSF56281">
    <property type="entry name" value="Metallo-hydrolase/oxidoreductase"/>
    <property type="match status" value="1"/>
</dbReference>
<dbReference type="AlphaFoldDB" id="D2EE80"/>
<dbReference type="EMBL" id="GG730038">
    <property type="protein sequence ID" value="EEZ93335.1"/>
    <property type="molecule type" value="Genomic_DNA"/>
</dbReference>
<dbReference type="Gene3D" id="3.60.15.10">
    <property type="entry name" value="Ribonuclease Z/Hydroxyacylglutathione hydrolase-like"/>
    <property type="match status" value="1"/>
</dbReference>